<name>A0AAE3QNR3_9BACT</name>
<dbReference type="AlphaFoldDB" id="A0AAE3QNR3"/>
<dbReference type="Gene3D" id="3.30.70.1290">
    <property type="entry name" value="Transposase IS200-like"/>
    <property type="match status" value="1"/>
</dbReference>
<dbReference type="EMBL" id="JASJOS010000008">
    <property type="protein sequence ID" value="MDJ1482460.1"/>
    <property type="molecule type" value="Genomic_DNA"/>
</dbReference>
<evidence type="ECO:0000313" key="2">
    <source>
        <dbReference type="EMBL" id="MDJ1482460.1"/>
    </source>
</evidence>
<proteinExistence type="predicted"/>
<dbReference type="InterPro" id="IPR036515">
    <property type="entry name" value="Transposase_17_sf"/>
</dbReference>
<dbReference type="SMART" id="SM01321">
    <property type="entry name" value="Y1_Tnp"/>
    <property type="match status" value="1"/>
</dbReference>
<evidence type="ECO:0000259" key="1">
    <source>
        <dbReference type="SMART" id="SM01321"/>
    </source>
</evidence>
<feature type="domain" description="Transposase IS200-like" evidence="1">
    <location>
        <begin position="25"/>
        <end position="191"/>
    </location>
</feature>
<dbReference type="InterPro" id="IPR002686">
    <property type="entry name" value="Transposase_17"/>
</dbReference>
<sequence>MSSDSFYNPAIPRRRSIRLSDYDYSLAGLYFVTICVKDRQCLFGHIEQGQMVLNEAGVIAHRIWFSLPDRFQTISLDAFIVMPNHIHGIVVLNEVVTENPVGAGLAPAQSDWVLPVSKPEHTVGNDRAGLAPAPTLSAVIGAYKSLVSKECLTIFKSRNENMGKLWQRNYYEHIIRNAHSHQQIAEYISTNPLRWGQDTLYAL</sequence>
<dbReference type="Proteomes" id="UP001241110">
    <property type="component" value="Unassembled WGS sequence"/>
</dbReference>
<evidence type="ECO:0000313" key="3">
    <source>
        <dbReference type="Proteomes" id="UP001241110"/>
    </source>
</evidence>
<organism evidence="2 3">
    <name type="scientific">Xanthocytophaga flava</name>
    <dbReference type="NCBI Taxonomy" id="3048013"/>
    <lineage>
        <taxon>Bacteria</taxon>
        <taxon>Pseudomonadati</taxon>
        <taxon>Bacteroidota</taxon>
        <taxon>Cytophagia</taxon>
        <taxon>Cytophagales</taxon>
        <taxon>Rhodocytophagaceae</taxon>
        <taxon>Xanthocytophaga</taxon>
    </lineage>
</organism>
<dbReference type="PANTHER" id="PTHR36966:SF1">
    <property type="entry name" value="REP-ASSOCIATED TYROSINE TRANSPOSASE"/>
    <property type="match status" value="1"/>
</dbReference>
<dbReference type="GO" id="GO:0043565">
    <property type="term" value="F:sequence-specific DNA binding"/>
    <property type="evidence" value="ECO:0007669"/>
    <property type="project" value="TreeGrafter"/>
</dbReference>
<gene>
    <name evidence="2" type="ORF">QNI16_18295</name>
</gene>
<accession>A0AAE3QNR3</accession>
<dbReference type="InterPro" id="IPR052715">
    <property type="entry name" value="RAYT_transposase"/>
</dbReference>
<dbReference type="SUPFAM" id="SSF143422">
    <property type="entry name" value="Transposase IS200-like"/>
    <property type="match status" value="1"/>
</dbReference>
<dbReference type="PANTHER" id="PTHR36966">
    <property type="entry name" value="REP-ASSOCIATED TYROSINE TRANSPOSASE"/>
    <property type="match status" value="1"/>
</dbReference>
<dbReference type="RefSeq" id="WP_313981631.1">
    <property type="nucleotide sequence ID" value="NZ_JASJOS010000008.1"/>
</dbReference>
<comment type="caution">
    <text evidence="2">The sequence shown here is derived from an EMBL/GenBank/DDBJ whole genome shotgun (WGS) entry which is preliminary data.</text>
</comment>
<dbReference type="GO" id="GO:0004803">
    <property type="term" value="F:transposase activity"/>
    <property type="evidence" value="ECO:0007669"/>
    <property type="project" value="InterPro"/>
</dbReference>
<dbReference type="GO" id="GO:0006313">
    <property type="term" value="P:DNA transposition"/>
    <property type="evidence" value="ECO:0007669"/>
    <property type="project" value="InterPro"/>
</dbReference>
<protein>
    <recommendedName>
        <fullName evidence="1">Transposase IS200-like domain-containing protein</fullName>
    </recommendedName>
</protein>
<reference evidence="2" key="1">
    <citation type="submission" date="2023-05" db="EMBL/GenBank/DDBJ databases">
        <authorList>
            <person name="Zhang X."/>
        </authorList>
    </citation>
    <scope>NUCLEOTIDE SEQUENCE</scope>
    <source>
        <strain evidence="2">YF14B1</strain>
    </source>
</reference>